<name>A0A1I6HQX6_9RHOB</name>
<dbReference type="RefSeq" id="WP_090218927.1">
    <property type="nucleotide sequence ID" value="NZ_FOYO01000001.1"/>
</dbReference>
<evidence type="ECO:0000313" key="1">
    <source>
        <dbReference type="EMBL" id="SFR56784.1"/>
    </source>
</evidence>
<proteinExistence type="predicted"/>
<keyword evidence="2" id="KW-1185">Reference proteome</keyword>
<dbReference type="STRING" id="670154.SAMN04488002_3276"/>
<sequence>MSFVLSTQSVTDLRFDSIYKHMLAYLVDLDPARFRGLGDANCKAFVRQGLAFCDAHKIEFMEHIEYVHFMMYFIGTGFPRDPRYTALTGALTDQSHVAHQRIETAHRIFRKFADRFVGIGLAQTKSALTLFNEQLTSVPDDKLSPRAGLDAFYVAFDFTPQERDTFPEAHLVDAARQSANALDMETPTGYGLCLSLALWLGTGFAQDPLFPWVRDIPAQAPDTPQERARVLKDYAIKRMTKMLPNEET</sequence>
<reference evidence="2" key="1">
    <citation type="submission" date="2016-10" db="EMBL/GenBank/DDBJ databases">
        <authorList>
            <person name="Varghese N."/>
            <person name="Submissions S."/>
        </authorList>
    </citation>
    <scope>NUCLEOTIDE SEQUENCE [LARGE SCALE GENOMIC DNA]</scope>
    <source>
        <strain evidence="2">DSM 26921</strain>
    </source>
</reference>
<dbReference type="EMBL" id="FOYO01000001">
    <property type="protein sequence ID" value="SFR56784.1"/>
    <property type="molecule type" value="Genomic_DNA"/>
</dbReference>
<evidence type="ECO:0000313" key="2">
    <source>
        <dbReference type="Proteomes" id="UP000199658"/>
    </source>
</evidence>
<organism evidence="1 2">
    <name type="scientific">Litoreibacter janthinus</name>
    <dbReference type="NCBI Taxonomy" id="670154"/>
    <lineage>
        <taxon>Bacteria</taxon>
        <taxon>Pseudomonadati</taxon>
        <taxon>Pseudomonadota</taxon>
        <taxon>Alphaproteobacteria</taxon>
        <taxon>Rhodobacterales</taxon>
        <taxon>Roseobacteraceae</taxon>
        <taxon>Litoreibacter</taxon>
    </lineage>
</organism>
<dbReference type="Proteomes" id="UP000199658">
    <property type="component" value="Unassembled WGS sequence"/>
</dbReference>
<protein>
    <submittedName>
        <fullName evidence="1">Uncharacterized protein</fullName>
    </submittedName>
</protein>
<gene>
    <name evidence="1" type="ORF">SAMN04488002_3276</name>
</gene>
<dbReference type="AlphaFoldDB" id="A0A1I6HQX6"/>
<dbReference type="OrthoDB" id="7822386at2"/>
<accession>A0A1I6HQX6</accession>